<dbReference type="NCBIfam" id="NF005495">
    <property type="entry name" value="PRK07109.1"/>
    <property type="match status" value="1"/>
</dbReference>
<keyword evidence="3" id="KW-1133">Transmembrane helix</keyword>
<dbReference type="RefSeq" id="WP_386364485.1">
    <property type="nucleotide sequence ID" value="NZ_JBHRXZ010000022.1"/>
</dbReference>
<dbReference type="PROSITE" id="PS00061">
    <property type="entry name" value="ADH_SHORT"/>
    <property type="match status" value="1"/>
</dbReference>
<evidence type="ECO:0000256" key="2">
    <source>
        <dbReference type="ARBA" id="ARBA00023002"/>
    </source>
</evidence>
<dbReference type="InterPro" id="IPR002347">
    <property type="entry name" value="SDR_fam"/>
</dbReference>
<dbReference type="PANTHER" id="PTHR44196">
    <property type="entry name" value="DEHYDROGENASE/REDUCTASE SDR FAMILY MEMBER 7B"/>
    <property type="match status" value="1"/>
</dbReference>
<keyword evidence="2" id="KW-0560">Oxidoreductase</keyword>
<proteinExistence type="inferred from homology"/>
<dbReference type="InterPro" id="IPR036291">
    <property type="entry name" value="NAD(P)-bd_dom_sf"/>
</dbReference>
<keyword evidence="3" id="KW-0812">Transmembrane</keyword>
<keyword evidence="6" id="KW-1185">Reference proteome</keyword>
<evidence type="ECO:0000313" key="6">
    <source>
        <dbReference type="Proteomes" id="UP001595630"/>
    </source>
</evidence>
<evidence type="ECO:0000256" key="1">
    <source>
        <dbReference type="ARBA" id="ARBA00006484"/>
    </source>
</evidence>
<protein>
    <submittedName>
        <fullName evidence="5">SDR family oxidoreductase</fullName>
    </submittedName>
</protein>
<organism evidence="5 6">
    <name type="scientific">Stutzerimonas tarimensis</name>
    <dbReference type="NCBI Taxonomy" id="1507735"/>
    <lineage>
        <taxon>Bacteria</taxon>
        <taxon>Pseudomonadati</taxon>
        <taxon>Pseudomonadota</taxon>
        <taxon>Gammaproteobacteria</taxon>
        <taxon>Pseudomonadales</taxon>
        <taxon>Pseudomonadaceae</taxon>
        <taxon>Stutzerimonas</taxon>
    </lineage>
</organism>
<feature type="transmembrane region" description="Helical" evidence="3">
    <location>
        <begin position="311"/>
        <end position="334"/>
    </location>
</feature>
<feature type="domain" description="Ketoreductase" evidence="4">
    <location>
        <begin position="6"/>
        <end position="189"/>
    </location>
</feature>
<dbReference type="PANTHER" id="PTHR44196:SF1">
    <property type="entry name" value="DEHYDROGENASE_REDUCTASE SDR FAMILY MEMBER 7B"/>
    <property type="match status" value="1"/>
</dbReference>
<comment type="caution">
    <text evidence="5">The sequence shown here is derived from an EMBL/GenBank/DDBJ whole genome shotgun (WGS) entry which is preliminary data.</text>
</comment>
<accession>A0ABV7T7G0</accession>
<dbReference type="Proteomes" id="UP001595630">
    <property type="component" value="Unassembled WGS sequence"/>
</dbReference>
<dbReference type="SMART" id="SM00822">
    <property type="entry name" value="PKS_KR"/>
    <property type="match status" value="1"/>
</dbReference>
<sequence length="339" mass="35907">MTDIAPTVVVTGGTAGVGRASALAFARQGYRVAVIARGQQGLDDTCAELEAIGVKALGIAADVADADAVEQAAERIEDELGPIAVWVNSAMATVFGPTGTLTAEEYKRVTEVTYLGSVNGTQSALRRMKPRDSGTIVQVGSALSYRAIPLQSAYCAAKFAIRGFTDSLRCELIHDNSRVRLTMVQLPAHNTPQFDWSRNKMGRRAQPVPPIHTPEVAARAIVRAAREAPRELWLGKASFQAILGNMLMPGLLDRMMAEQAWDGQMTDEPVADGRPDNLHEPVEELHATSGRFAAQAQESALGLSSETVGKLAVGGLAIAAVAAVSLVAGVTAGLNRRLR</sequence>
<dbReference type="Gene3D" id="3.40.50.720">
    <property type="entry name" value="NAD(P)-binding Rossmann-like Domain"/>
    <property type="match status" value="1"/>
</dbReference>
<evidence type="ECO:0000259" key="4">
    <source>
        <dbReference type="SMART" id="SM00822"/>
    </source>
</evidence>
<dbReference type="SUPFAM" id="SSF51735">
    <property type="entry name" value="NAD(P)-binding Rossmann-fold domains"/>
    <property type="match status" value="1"/>
</dbReference>
<reference evidence="6" key="1">
    <citation type="journal article" date="2019" name="Int. J. Syst. Evol. Microbiol.">
        <title>The Global Catalogue of Microorganisms (GCM) 10K type strain sequencing project: providing services to taxonomists for standard genome sequencing and annotation.</title>
        <authorList>
            <consortium name="The Broad Institute Genomics Platform"/>
            <consortium name="The Broad Institute Genome Sequencing Center for Infectious Disease"/>
            <person name="Wu L."/>
            <person name="Ma J."/>
        </authorList>
    </citation>
    <scope>NUCLEOTIDE SEQUENCE [LARGE SCALE GENOMIC DNA]</scope>
    <source>
        <strain evidence="6">KCTC 42447</strain>
    </source>
</reference>
<evidence type="ECO:0000313" key="5">
    <source>
        <dbReference type="EMBL" id="MFC3608182.1"/>
    </source>
</evidence>
<name>A0ABV7T7G0_9GAMM</name>
<keyword evidence="3" id="KW-0472">Membrane</keyword>
<dbReference type="Pfam" id="PF00106">
    <property type="entry name" value="adh_short"/>
    <property type="match status" value="1"/>
</dbReference>
<dbReference type="InterPro" id="IPR020904">
    <property type="entry name" value="Sc_DH/Rdtase_CS"/>
</dbReference>
<dbReference type="InterPro" id="IPR057326">
    <property type="entry name" value="KR_dom"/>
</dbReference>
<evidence type="ECO:0000256" key="3">
    <source>
        <dbReference type="SAM" id="Phobius"/>
    </source>
</evidence>
<comment type="similarity">
    <text evidence="1">Belongs to the short-chain dehydrogenases/reductases (SDR) family.</text>
</comment>
<gene>
    <name evidence="5" type="ORF">ACFOMF_10375</name>
</gene>
<dbReference type="EMBL" id="JBHRXZ010000022">
    <property type="protein sequence ID" value="MFC3608182.1"/>
    <property type="molecule type" value="Genomic_DNA"/>
</dbReference>
<dbReference type="PRINTS" id="PR00081">
    <property type="entry name" value="GDHRDH"/>
</dbReference>